<dbReference type="EMBL" id="FOKI01000038">
    <property type="protein sequence ID" value="SFB37802.1"/>
    <property type="molecule type" value="Genomic_DNA"/>
</dbReference>
<name>A0A1I1AJY4_9CLOT</name>
<gene>
    <name evidence="1" type="ORF">SAMN04488528_10383</name>
</gene>
<sequence length="59" mass="6746">MYNPRILTLIFIIETNGIKGELYVGQGDDGDYGASESHMCRFIIKDFGLNWKYDGEVIK</sequence>
<dbReference type="STRING" id="84698.SAMN04488528_10383"/>
<accession>A0A1I1AJY4</accession>
<dbReference type="OrthoDB" id="1900320at2"/>
<dbReference type="Proteomes" id="UP000198619">
    <property type="component" value="Unassembled WGS sequence"/>
</dbReference>
<organism evidence="1 2">
    <name type="scientific">Clostridium frigidicarnis</name>
    <dbReference type="NCBI Taxonomy" id="84698"/>
    <lineage>
        <taxon>Bacteria</taxon>
        <taxon>Bacillati</taxon>
        <taxon>Bacillota</taxon>
        <taxon>Clostridia</taxon>
        <taxon>Eubacteriales</taxon>
        <taxon>Clostridiaceae</taxon>
        <taxon>Clostridium</taxon>
    </lineage>
</organism>
<protein>
    <submittedName>
        <fullName evidence="1">Uncharacterized protein</fullName>
    </submittedName>
</protein>
<evidence type="ECO:0000313" key="2">
    <source>
        <dbReference type="Proteomes" id="UP000198619"/>
    </source>
</evidence>
<reference evidence="1 2" key="1">
    <citation type="submission" date="2016-10" db="EMBL/GenBank/DDBJ databases">
        <authorList>
            <person name="de Groot N.N."/>
        </authorList>
    </citation>
    <scope>NUCLEOTIDE SEQUENCE [LARGE SCALE GENOMIC DNA]</scope>
    <source>
        <strain evidence="1 2">DSM 12271</strain>
    </source>
</reference>
<dbReference type="RefSeq" id="WP_090042743.1">
    <property type="nucleotide sequence ID" value="NZ_FOKI01000038.1"/>
</dbReference>
<evidence type="ECO:0000313" key="1">
    <source>
        <dbReference type="EMBL" id="SFB37802.1"/>
    </source>
</evidence>
<proteinExistence type="predicted"/>
<keyword evidence="2" id="KW-1185">Reference proteome</keyword>
<dbReference type="AlphaFoldDB" id="A0A1I1AJY4"/>